<sequence length="272" mass="31919">MKINDLNEKFEDFEKKNISNVFQELMKITGIVVLAVFLVLFKRMIYMQYYLSFIMKFRSPDVKEKITMLAAIFTLFSLIVIIVSAIIFIKITKEYFNENSMELSHKIKYYVIIFIGILIIINSIIGTSEVLKQMKLNFTFIQKIMLFLFSGIPSGVIATSATAFFSVVFLFSVKTYEKKLYEHRIIGIIYTAIVSIIGLLGINFIMELSNLYKNYSFKVGHEFKLFIHFLKFVLRYKNLYIEIFNMYFCVNLFVIIFLGILLIFAKKNREGE</sequence>
<accession>A0A510KPT6</accession>
<dbReference type="RefSeq" id="WP_146997707.1">
    <property type="nucleotide sequence ID" value="NZ_AP019840.1"/>
</dbReference>
<dbReference type="Proteomes" id="UP000321378">
    <property type="component" value="Chromosome"/>
</dbReference>
<feature type="transmembrane region" description="Helical" evidence="1">
    <location>
        <begin position="185"/>
        <end position="206"/>
    </location>
</feature>
<organism evidence="2 3">
    <name type="scientific">Leptotrichia trevisanii</name>
    <dbReference type="NCBI Taxonomy" id="109328"/>
    <lineage>
        <taxon>Bacteria</taxon>
        <taxon>Fusobacteriati</taxon>
        <taxon>Fusobacteriota</taxon>
        <taxon>Fusobacteriia</taxon>
        <taxon>Fusobacteriales</taxon>
        <taxon>Leptotrichiaceae</taxon>
        <taxon>Leptotrichia</taxon>
    </lineage>
</organism>
<feature type="transmembrane region" description="Helical" evidence="1">
    <location>
        <begin position="25"/>
        <end position="46"/>
    </location>
</feature>
<feature type="transmembrane region" description="Helical" evidence="1">
    <location>
        <begin position="109"/>
        <end position="126"/>
    </location>
</feature>
<keyword evidence="1" id="KW-0472">Membrane</keyword>
<protein>
    <submittedName>
        <fullName evidence="2">Uncharacterized protein</fullName>
    </submittedName>
</protein>
<evidence type="ECO:0000313" key="3">
    <source>
        <dbReference type="Proteomes" id="UP000321378"/>
    </source>
</evidence>
<dbReference type="AlphaFoldDB" id="A0A510KPT6"/>
<reference evidence="2 3" key="1">
    <citation type="submission" date="2019-07" db="EMBL/GenBank/DDBJ databases">
        <title>Complete Genome Sequence of Leptotrichia trevisanii Strain JMUB3935.</title>
        <authorList>
            <person name="Watanabe S."/>
            <person name="Cui L."/>
        </authorList>
    </citation>
    <scope>NUCLEOTIDE SEQUENCE [LARGE SCALE GENOMIC DNA]</scope>
    <source>
        <strain evidence="2 3">JMUB3935</strain>
    </source>
</reference>
<keyword evidence="1" id="KW-0812">Transmembrane</keyword>
<gene>
    <name evidence="2" type="ORF">JMUB3935_2707</name>
</gene>
<feature type="transmembrane region" description="Helical" evidence="1">
    <location>
        <begin position="244"/>
        <end position="265"/>
    </location>
</feature>
<dbReference type="EMBL" id="AP019840">
    <property type="protein sequence ID" value="BBM53696.1"/>
    <property type="molecule type" value="Genomic_DNA"/>
</dbReference>
<proteinExistence type="predicted"/>
<name>A0A510KPT6_9FUSO</name>
<evidence type="ECO:0000256" key="1">
    <source>
        <dbReference type="SAM" id="Phobius"/>
    </source>
</evidence>
<keyword evidence="1" id="KW-1133">Transmembrane helix</keyword>
<evidence type="ECO:0000313" key="2">
    <source>
        <dbReference type="EMBL" id="BBM53696.1"/>
    </source>
</evidence>
<feature type="transmembrane region" description="Helical" evidence="1">
    <location>
        <begin position="146"/>
        <end position="173"/>
    </location>
</feature>
<feature type="transmembrane region" description="Helical" evidence="1">
    <location>
        <begin position="66"/>
        <end position="89"/>
    </location>
</feature>